<dbReference type="SUPFAM" id="SSF51695">
    <property type="entry name" value="PLC-like phosphodiesterases"/>
    <property type="match status" value="1"/>
</dbReference>
<dbReference type="PROSITE" id="PS50007">
    <property type="entry name" value="PIPLC_X_DOMAIN"/>
    <property type="match status" value="1"/>
</dbReference>
<dbReference type="OrthoDB" id="1046782at2759"/>
<dbReference type="GeneID" id="40385423"/>
<dbReference type="GO" id="GO:0008081">
    <property type="term" value="F:phosphoric diester hydrolase activity"/>
    <property type="evidence" value="ECO:0007669"/>
    <property type="project" value="InterPro"/>
</dbReference>
<dbReference type="SMART" id="SM00148">
    <property type="entry name" value="PLCXc"/>
    <property type="match status" value="1"/>
</dbReference>
<reference evidence="4" key="1">
    <citation type="journal article" date="2014" name="Microb. Cell Fact.">
        <title>Exploiting Issatchenkia orientalis SD108 for succinic acid production.</title>
        <authorList>
            <person name="Xiao H."/>
            <person name="Shao Z."/>
            <person name="Jiang Y."/>
            <person name="Dole S."/>
            <person name="Zhao H."/>
        </authorList>
    </citation>
    <scope>NUCLEOTIDE SEQUENCE [LARGE SCALE GENOMIC DNA]</scope>
    <source>
        <strain evidence="4">SD108</strain>
    </source>
</reference>
<dbReference type="AlphaFoldDB" id="A0A099P036"/>
<dbReference type="Gene3D" id="3.20.20.190">
    <property type="entry name" value="Phosphatidylinositol (PI) phosphodiesterase"/>
    <property type="match status" value="1"/>
</dbReference>
<evidence type="ECO:0000313" key="2">
    <source>
        <dbReference type="EMBL" id="AWU77594.1"/>
    </source>
</evidence>
<dbReference type="GO" id="GO:0006629">
    <property type="term" value="P:lipid metabolic process"/>
    <property type="evidence" value="ECO:0007669"/>
    <property type="project" value="InterPro"/>
</dbReference>
<dbReference type="PANTHER" id="PTHR13593">
    <property type="match status" value="1"/>
</dbReference>
<dbReference type="KEGG" id="pkz:C5L36_0D03290"/>
<dbReference type="Pfam" id="PF00388">
    <property type="entry name" value="PI-PLC-X"/>
    <property type="match status" value="1"/>
</dbReference>
<dbReference type="InterPro" id="IPR051057">
    <property type="entry name" value="PI-PLC_domain"/>
</dbReference>
<dbReference type="InterPro" id="IPR000909">
    <property type="entry name" value="PLipase_C_PInositol-sp_X_dom"/>
</dbReference>
<keyword evidence="5" id="KW-1185">Reference proteome</keyword>
<feature type="domain" description="Phosphatidylinositol-specific phospholipase C X" evidence="1">
    <location>
        <begin position="12"/>
        <end position="167"/>
    </location>
</feature>
<dbReference type="HOGENOM" id="CLU_024117_3_1_1"/>
<reference evidence="2 5" key="3">
    <citation type="submission" date="2018-06" db="EMBL/GenBank/DDBJ databases">
        <title>Population genomics shows no distinction between pathogenic Candida krusei and environmental Pichia kudriavzevii: One species, four names.</title>
        <authorList>
            <person name="Douglass A.P."/>
            <person name="Offei B."/>
            <person name="Braun-Galleani S."/>
            <person name="Coughlan A.Y."/>
            <person name="Martos A."/>
            <person name="Ortiz-Merino R.A."/>
            <person name="Byrne K.P."/>
            <person name="Wolfe K.H."/>
        </authorList>
    </citation>
    <scope>NUCLEOTIDE SEQUENCE [LARGE SCALE GENOMIC DNA]</scope>
    <source>
        <strain evidence="2 5">CBS573</strain>
    </source>
</reference>
<organism evidence="3 4">
    <name type="scientific">Pichia kudriavzevii</name>
    <name type="common">Yeast</name>
    <name type="synonym">Issatchenkia orientalis</name>
    <dbReference type="NCBI Taxonomy" id="4909"/>
    <lineage>
        <taxon>Eukaryota</taxon>
        <taxon>Fungi</taxon>
        <taxon>Dikarya</taxon>
        <taxon>Ascomycota</taxon>
        <taxon>Saccharomycotina</taxon>
        <taxon>Pichiomycetes</taxon>
        <taxon>Pichiales</taxon>
        <taxon>Pichiaceae</taxon>
        <taxon>Pichia</taxon>
    </lineage>
</organism>
<dbReference type="PANTHER" id="PTHR13593:SF113">
    <property type="entry name" value="SI:DKEY-266F7.9"/>
    <property type="match status" value="1"/>
</dbReference>
<dbReference type="EMBL" id="CP028776">
    <property type="protein sequence ID" value="AWU77594.1"/>
    <property type="molecule type" value="Genomic_DNA"/>
</dbReference>
<dbReference type="RefSeq" id="XP_029323071.1">
    <property type="nucleotide sequence ID" value="XM_029467211.1"/>
</dbReference>
<evidence type="ECO:0000313" key="5">
    <source>
        <dbReference type="Proteomes" id="UP000249293"/>
    </source>
</evidence>
<protein>
    <recommendedName>
        <fullName evidence="1">Phosphatidylinositol-specific phospholipase C X domain-containing protein</fullName>
    </recommendedName>
</protein>
<dbReference type="STRING" id="4909.A0A099P036"/>
<dbReference type="Proteomes" id="UP000029867">
    <property type="component" value="Unassembled WGS sequence"/>
</dbReference>
<dbReference type="InterPro" id="IPR017946">
    <property type="entry name" value="PLC-like_Pdiesterase_TIM-brl"/>
</dbReference>
<dbReference type="VEuPathDB" id="FungiDB:C5L36_0D03290"/>
<dbReference type="CDD" id="cd08586">
    <property type="entry name" value="PI-PLCc_BcPLC_like"/>
    <property type="match status" value="1"/>
</dbReference>
<evidence type="ECO:0000313" key="3">
    <source>
        <dbReference type="EMBL" id="KGK38388.1"/>
    </source>
</evidence>
<evidence type="ECO:0000259" key="1">
    <source>
        <dbReference type="SMART" id="SM00148"/>
    </source>
</evidence>
<accession>A0A099P036</accession>
<sequence>MNCSSWMQKIPDDVNISSLSIPGTHNSAACFKFAPLSVQCQGKSIKQQLLNGVRFLDMTLSKNFISRGAKVDDLIVVHGKFPVKLSGPYKFKSVLNDVYHFLDKFPTETVLMSIRFENTMLHWDPKIDEFAKVLFERYIAHNRRRWYLSSKIPSLKYSRGKIVLLRRFPVIENGVYQTFGISCTSECENSTSCIQECSSIKSQDDIQEKVSLIKGMISKASDYHSPSRRGSENSTFSNINSNSSHSLFDDLSNEKLPSPPPKLFINYCTGANYLKKNYWPSKVDKRIREFNIEADFQKNCGIVIFDFADRDDWKLVRKLILSNF</sequence>
<proteinExistence type="predicted"/>
<dbReference type="EMBL" id="JQFK01000020">
    <property type="protein sequence ID" value="KGK38388.1"/>
    <property type="molecule type" value="Genomic_DNA"/>
</dbReference>
<dbReference type="Proteomes" id="UP000249293">
    <property type="component" value="Chromosome 4"/>
</dbReference>
<name>A0A099P036_PICKU</name>
<reference evidence="3" key="2">
    <citation type="submission" date="2014-08" db="EMBL/GenBank/DDBJ databases">
        <title>Exploiting Issatchenkia orientalis SD108 for Succinic Acid Production.</title>
        <authorList>
            <person name="Xiao H."/>
            <person name="Shao Z."/>
            <person name="Jiang Y."/>
            <person name="Dole S."/>
            <person name="Zhao H."/>
        </authorList>
    </citation>
    <scope>NUCLEOTIDE SEQUENCE [LARGE SCALE GENOMIC DNA]</scope>
    <source>
        <strain evidence="3">SD108</strain>
    </source>
</reference>
<gene>
    <name evidence="2" type="ORF">C5L36_0D03290</name>
    <name evidence="3" type="ORF">JL09_g2430</name>
</gene>
<evidence type="ECO:0000313" key="4">
    <source>
        <dbReference type="Proteomes" id="UP000029867"/>
    </source>
</evidence>
<dbReference type="eggNOG" id="ENOG502QUGH">
    <property type="taxonomic scope" value="Eukaryota"/>
</dbReference>